<evidence type="ECO:0000256" key="1">
    <source>
        <dbReference type="ARBA" id="ARBA00007070"/>
    </source>
</evidence>
<dbReference type="OrthoDB" id="26184at2759"/>
<dbReference type="InterPro" id="IPR016528">
    <property type="entry name" value="VPS11"/>
</dbReference>
<evidence type="ECO:0000256" key="2">
    <source>
        <dbReference type="ARBA" id="ARBA00022448"/>
    </source>
</evidence>
<dbReference type="GO" id="GO:0061630">
    <property type="term" value="F:ubiquitin protein ligase activity"/>
    <property type="evidence" value="ECO:0007669"/>
    <property type="project" value="UniProtKB-EC"/>
</dbReference>
<dbReference type="Pfam" id="PF23356">
    <property type="entry name" value="TPR_PEP5_VPS11"/>
    <property type="match status" value="1"/>
</dbReference>
<feature type="domain" description="RING-type" evidence="13">
    <location>
        <begin position="921"/>
        <end position="964"/>
    </location>
</feature>
<comment type="subunit">
    <text evidence="9">Component of the homotypic vacuole fusion and vacuole protein sorting (HOPS) complex. Component of the class C core vacuole/endosome tethering (CORVET) complex.</text>
</comment>
<dbReference type="GeneID" id="11504478"/>
<dbReference type="GO" id="GO:0007032">
    <property type="term" value="P:endosome organization"/>
    <property type="evidence" value="ECO:0007669"/>
    <property type="project" value="TreeGrafter"/>
</dbReference>
<keyword evidence="15" id="KW-1185">Reference proteome</keyword>
<dbReference type="Gene3D" id="3.30.40.10">
    <property type="entry name" value="Zinc/RING finger domain, C3HC4 (zinc finger)"/>
    <property type="match status" value="1"/>
</dbReference>
<keyword evidence="9" id="KW-0833">Ubl conjugation pathway</keyword>
<protein>
    <recommendedName>
        <fullName evidence="9">E3 ubiquitin-protein ligase PEP5</fullName>
        <ecNumber evidence="9">2.3.2.27</ecNumber>
    </recommendedName>
</protein>
<keyword evidence="4 10" id="KW-0863">Zinc-finger</keyword>
<evidence type="ECO:0000259" key="13">
    <source>
        <dbReference type="PROSITE" id="PS50089"/>
    </source>
</evidence>
<keyword evidence="12" id="KW-0175">Coiled coil</keyword>
<dbReference type="SUPFAM" id="SSF101898">
    <property type="entry name" value="NHL repeat"/>
    <property type="match status" value="1"/>
</dbReference>
<dbReference type="EC" id="2.3.2.27" evidence="9"/>
<dbReference type="PANTHER" id="PTHR23323:SF24">
    <property type="entry name" value="VACUOLAR PROTEIN SORTING-ASSOCIATED PROTEIN 11 HOMOLOG"/>
    <property type="match status" value="1"/>
</dbReference>
<dbReference type="GO" id="GO:0006904">
    <property type="term" value="P:vesicle docking involved in exocytosis"/>
    <property type="evidence" value="ECO:0007669"/>
    <property type="project" value="TreeGrafter"/>
</dbReference>
<comment type="catalytic activity">
    <reaction evidence="9">
        <text>S-ubiquitinyl-[E2 ubiquitin-conjugating enzyme]-L-cysteine + [acceptor protein]-L-lysine = [E2 ubiquitin-conjugating enzyme]-L-cysteine + N(6)-ubiquitinyl-[acceptor protein]-L-lysine.</text>
        <dbReference type="EC" id="2.3.2.27"/>
    </reaction>
</comment>
<comment type="similarity">
    <text evidence="1 9">Belongs to the VPS11 family.</text>
</comment>
<dbReference type="InterPro" id="IPR000547">
    <property type="entry name" value="Clathrin_H-chain/VPS_repeat"/>
</dbReference>
<dbReference type="GO" id="GO:0033263">
    <property type="term" value="C:CORVET complex"/>
    <property type="evidence" value="ECO:0007669"/>
    <property type="project" value="UniProtKB-UniRule"/>
</dbReference>
<dbReference type="GO" id="GO:0006886">
    <property type="term" value="P:intracellular protein transport"/>
    <property type="evidence" value="ECO:0007669"/>
    <property type="project" value="UniProtKB-UniRule"/>
</dbReference>
<organism evidence="14 15">
    <name type="scientific">Torulaspora delbrueckii</name>
    <name type="common">Yeast</name>
    <name type="synonym">Candida colliculosa</name>
    <dbReference type="NCBI Taxonomy" id="4950"/>
    <lineage>
        <taxon>Eukaryota</taxon>
        <taxon>Fungi</taxon>
        <taxon>Dikarya</taxon>
        <taxon>Ascomycota</taxon>
        <taxon>Saccharomycotina</taxon>
        <taxon>Saccharomycetes</taxon>
        <taxon>Saccharomycetales</taxon>
        <taxon>Saccharomycetaceae</taxon>
        <taxon>Torulaspora</taxon>
    </lineage>
</organism>
<evidence type="ECO:0000256" key="5">
    <source>
        <dbReference type="ARBA" id="ARBA00022833"/>
    </source>
</evidence>
<dbReference type="FunCoup" id="G8ZPD4">
    <property type="interactions" value="652"/>
</dbReference>
<dbReference type="eggNOG" id="KOG2114">
    <property type="taxonomic scope" value="Eukaryota"/>
</dbReference>
<evidence type="ECO:0000256" key="3">
    <source>
        <dbReference type="ARBA" id="ARBA00022723"/>
    </source>
</evidence>
<evidence type="ECO:0000313" key="15">
    <source>
        <dbReference type="Proteomes" id="UP000005627"/>
    </source>
</evidence>
<evidence type="ECO:0000256" key="11">
    <source>
        <dbReference type="PROSITE-ProRule" id="PRU01006"/>
    </source>
</evidence>
<gene>
    <name evidence="14" type="primary">TDEL0B03490</name>
    <name evidence="14" type="ORF">TDEL_0B03490</name>
</gene>
<evidence type="ECO:0000256" key="6">
    <source>
        <dbReference type="ARBA" id="ARBA00022927"/>
    </source>
</evidence>
<dbReference type="STRING" id="1076872.G8ZPD4"/>
<dbReference type="InterPro" id="IPR024763">
    <property type="entry name" value="VPS11_C"/>
</dbReference>
<comment type="subcellular location">
    <subcellularLocation>
        <location evidence="8">Endomembrane system</location>
        <topology evidence="8">Peripheral membrane protein</topology>
        <orientation evidence="8">Cytoplasmic side</orientation>
    </subcellularLocation>
    <subcellularLocation>
        <location evidence="9">Vacuole membrane</location>
        <topology evidence="9">Peripheral membrane protein</topology>
        <orientation evidence="9">Cytoplasmic side</orientation>
    </subcellularLocation>
</comment>
<dbReference type="CDD" id="cd16688">
    <property type="entry name" value="RING-H2_Vps11"/>
    <property type="match status" value="1"/>
</dbReference>
<dbReference type="KEGG" id="tdl:TDEL_0B03490"/>
<dbReference type="HOGENOM" id="CLU_001287_0_0_1"/>
<dbReference type="GO" id="GO:0042144">
    <property type="term" value="P:vacuole fusion, non-autophagic"/>
    <property type="evidence" value="ECO:0007669"/>
    <property type="project" value="EnsemblFungi"/>
</dbReference>
<dbReference type="InterPro" id="IPR057307">
    <property type="entry name" value="PEP5_VPS11_N"/>
</dbReference>
<reference evidence="14 15" key="1">
    <citation type="journal article" date="2011" name="Proc. Natl. Acad. Sci. U.S.A.">
        <title>Evolutionary erosion of yeast sex chromosomes by mating-type switching accidents.</title>
        <authorList>
            <person name="Gordon J.L."/>
            <person name="Armisen D."/>
            <person name="Proux-Wera E."/>
            <person name="Oheigeartaigh S.S."/>
            <person name="Byrne K.P."/>
            <person name="Wolfe K.H."/>
        </authorList>
    </citation>
    <scope>NUCLEOTIDE SEQUENCE [LARGE SCALE GENOMIC DNA]</scope>
    <source>
        <strain evidence="15">ATCC 10662 / CBS 1146 / NBRC 0425 / NCYC 2629 / NRRL Y-866</strain>
    </source>
</reference>
<dbReference type="InParanoid" id="G8ZPD4"/>
<dbReference type="GO" id="GO:0099022">
    <property type="term" value="P:vesicle tethering"/>
    <property type="evidence" value="ECO:0007669"/>
    <property type="project" value="EnsemblFungi"/>
</dbReference>
<feature type="repeat" description="CHCR" evidence="11">
    <location>
        <begin position="401"/>
        <end position="575"/>
    </location>
</feature>
<keyword evidence="5" id="KW-0862">Zinc</keyword>
<dbReference type="GO" id="GO:0030897">
    <property type="term" value="C:HOPS complex"/>
    <property type="evidence" value="ECO:0007669"/>
    <property type="project" value="UniProtKB-UniRule"/>
</dbReference>
<evidence type="ECO:0000256" key="4">
    <source>
        <dbReference type="ARBA" id="ARBA00022771"/>
    </source>
</evidence>
<keyword evidence="7 9" id="KW-0472">Membrane</keyword>
<dbReference type="GO" id="GO:0036205">
    <property type="term" value="P:histone catabolic process"/>
    <property type="evidence" value="ECO:0007669"/>
    <property type="project" value="EnsemblFungi"/>
</dbReference>
<keyword evidence="9" id="KW-0808">Transferase</keyword>
<dbReference type="RefSeq" id="XP_003679689.1">
    <property type="nucleotide sequence ID" value="XM_003679641.1"/>
</dbReference>
<dbReference type="GO" id="GO:0035091">
    <property type="term" value="F:phosphatidylinositol binding"/>
    <property type="evidence" value="ECO:0007669"/>
    <property type="project" value="EnsemblFungi"/>
</dbReference>
<dbReference type="PROSITE" id="PS50236">
    <property type="entry name" value="CHCR"/>
    <property type="match status" value="1"/>
</dbReference>
<dbReference type="GO" id="GO:0006895">
    <property type="term" value="P:Golgi to endosome transport"/>
    <property type="evidence" value="ECO:0007669"/>
    <property type="project" value="EnsemblFungi"/>
</dbReference>
<dbReference type="Pfam" id="PF23341">
    <property type="entry name" value="PEP5_VPS11_N"/>
    <property type="match status" value="1"/>
</dbReference>
<dbReference type="EMBL" id="HE616743">
    <property type="protein sequence ID" value="CCE90478.1"/>
    <property type="molecule type" value="Genomic_DNA"/>
</dbReference>
<evidence type="ECO:0000256" key="7">
    <source>
        <dbReference type="ARBA" id="ARBA00023136"/>
    </source>
</evidence>
<evidence type="ECO:0000256" key="10">
    <source>
        <dbReference type="PROSITE-ProRule" id="PRU00175"/>
    </source>
</evidence>
<name>G8ZPD4_TORDE</name>
<dbReference type="GO" id="GO:0045324">
    <property type="term" value="P:late endosome to vacuole transport"/>
    <property type="evidence" value="ECO:0007669"/>
    <property type="project" value="EnsemblFungi"/>
</dbReference>
<evidence type="ECO:0000256" key="8">
    <source>
        <dbReference type="ARBA" id="ARBA00029433"/>
    </source>
</evidence>
<keyword evidence="6 9" id="KW-0653">Protein transport</keyword>
<proteinExistence type="inferred from homology"/>
<dbReference type="GO" id="GO:0030674">
    <property type="term" value="F:protein-macromolecule adaptor activity"/>
    <property type="evidence" value="ECO:0007669"/>
    <property type="project" value="TreeGrafter"/>
</dbReference>
<sequence>MSLASWRQFQFYENTPIRDPLLGTDTPLYADQTLSAAAPVSKERLVVAIRSNLLQLIDLAGSCIVHEFKAFEDGYQINYLEVLGDTFLVAVAEQLGKPSLIKVYKLDKLPKNESSYHSLVEVKNGSNTFPISVISISRDLTCIVVGFVNGKILLIRGDLSRDRGSRQRVIYEDPGKEPLTSLCFNEDATVCFASTTSRVLLFNTTGRNSGQPDLVLDSKRGVDLKCGVYSPFTNEYICILKDTMTFFKASGEKSSLTFDVPAVQRIYAIDSDHILLVLQAEYSQSTALEVEELSQSNANRVIIVDVRNKVVALNIFISSAVIDVFLSEAIYLLTSEVLIYRITEKKLADQLEIVFNKDLFPFALELADQHSLGNLKKQEIHKRYGDWLYKKGLRNEAVDEYIQCLDVVETSEIISKFGMVESPNPQSLENLADFLWSLIKNDMANADHITLLLIALIKMKADDQLEYFMDHFTRSGKFSAETIVEDLDEEAYFYSDKTLFDLELVVRLLQESNSSKLAYQMASKYARNPALIVEILLTSLNDPHLALKYIKSLSIDDTLRVLVTFSRQLLEELPNETNLLLIDVFTGKFERDTSNSKISQDLNHKESEHTTTVFYSYRTFLGYMNNKMGNNNEENGEMVKTAPTYHPPKPSLIFTSFISKPFEFVVFLEACLESYRLYEGSREDKQVILTTLYDLYLSLVKDDVPERRDDWKARADQVLRQSNELSADDSTISSGKPADNSLMMLVAHMNQMDIYAVGDRNKPDDHNTELDSLQKASLVNTMRSLIFVDEAVKCLEFLEKYQEQEPYLYRVALTYFVSSKHVLREIGGESVLKEKVLGKIIEKNVMSVLDILQVLGSTNVATYGVIQDLLIEHVQQEEDQIKRSRKLINSYESELEANKEKLHSILSSEEPSKIKIKNFKCFMCNTALELPIVYFKCDHIYHMRCLNEEAVSEEGKKLFRCPKCLIELETSEKLFQAQREASTKLELLQMALNDEEGTDDRFKIVTEFIGRGGLESSFIALEK</sequence>
<dbReference type="Proteomes" id="UP000005627">
    <property type="component" value="Chromosome 2"/>
</dbReference>
<dbReference type="GO" id="GO:0005829">
    <property type="term" value="C:cytosol"/>
    <property type="evidence" value="ECO:0007669"/>
    <property type="project" value="GOC"/>
</dbReference>
<dbReference type="PROSITE" id="PS50089">
    <property type="entry name" value="ZF_RING_2"/>
    <property type="match status" value="1"/>
</dbReference>
<evidence type="ECO:0000313" key="14">
    <source>
        <dbReference type="EMBL" id="CCE90478.1"/>
    </source>
</evidence>
<dbReference type="GO" id="GO:0032889">
    <property type="term" value="P:regulation of vacuole fusion, non-autophagic"/>
    <property type="evidence" value="ECO:0007669"/>
    <property type="project" value="EnsemblFungi"/>
</dbReference>
<feature type="coiled-coil region" evidence="12">
    <location>
        <begin position="874"/>
        <end position="901"/>
    </location>
</feature>
<dbReference type="PIRSF" id="PIRSF007860">
    <property type="entry name" value="VPS11"/>
    <property type="match status" value="1"/>
</dbReference>
<keyword evidence="9" id="KW-0926">Vacuole</keyword>
<evidence type="ECO:0000256" key="9">
    <source>
        <dbReference type="PIRNR" id="PIRNR007860"/>
    </source>
</evidence>
<evidence type="ECO:0000256" key="12">
    <source>
        <dbReference type="SAM" id="Coils"/>
    </source>
</evidence>
<dbReference type="GO" id="GO:0035542">
    <property type="term" value="P:regulation of SNARE complex assembly"/>
    <property type="evidence" value="ECO:0007669"/>
    <property type="project" value="EnsemblFungi"/>
</dbReference>
<dbReference type="GO" id="GO:0000329">
    <property type="term" value="C:fungal-type vacuole membrane"/>
    <property type="evidence" value="ECO:0007669"/>
    <property type="project" value="UniProtKB-UniRule"/>
</dbReference>
<dbReference type="PANTHER" id="PTHR23323">
    <property type="entry name" value="VACUOLAR PROTEIN SORTING-ASSOCIATED PROTEIN"/>
    <property type="match status" value="1"/>
</dbReference>
<dbReference type="AlphaFoldDB" id="G8ZPD4"/>
<dbReference type="GO" id="GO:0008270">
    <property type="term" value="F:zinc ion binding"/>
    <property type="evidence" value="ECO:0007669"/>
    <property type="project" value="UniProtKB-KW"/>
</dbReference>
<accession>G8ZPD4</accession>
<dbReference type="InterPro" id="IPR001841">
    <property type="entry name" value="Znf_RING"/>
</dbReference>
<dbReference type="InterPro" id="IPR013083">
    <property type="entry name" value="Znf_RING/FYVE/PHD"/>
</dbReference>
<keyword evidence="3" id="KW-0479">Metal-binding</keyword>
<dbReference type="InterPro" id="IPR057308">
    <property type="entry name" value="CHCR_PEP5_VPS11"/>
</dbReference>
<dbReference type="Pfam" id="PF12451">
    <property type="entry name" value="VPS11_C"/>
    <property type="match status" value="1"/>
</dbReference>
<dbReference type="SUPFAM" id="SSF57850">
    <property type="entry name" value="RING/U-box"/>
    <property type="match status" value="1"/>
</dbReference>
<keyword evidence="2 9" id="KW-0813">Transport</keyword>
<dbReference type="GO" id="GO:0031901">
    <property type="term" value="C:early endosome membrane"/>
    <property type="evidence" value="ECO:0007669"/>
    <property type="project" value="EnsemblFungi"/>
</dbReference>